<keyword evidence="3" id="KW-1185">Reference proteome</keyword>
<dbReference type="OrthoDB" id="552182at2759"/>
<evidence type="ECO:0000313" key="3">
    <source>
        <dbReference type="Proteomes" id="UP000612055"/>
    </source>
</evidence>
<dbReference type="EMBL" id="JAEHOE010000054">
    <property type="protein sequence ID" value="KAG2491311.1"/>
    <property type="molecule type" value="Genomic_DNA"/>
</dbReference>
<sequence>MDAHVGQGPASSGGDAHSTPTRSVATGAAAAAAHRNPLVPGGGGGGGAGPFEPMLGPGEVQAGTPSRGGTSWVGYLFRPRQKKRVRSAIL</sequence>
<organism evidence="2 3">
    <name type="scientific">Edaphochlamys debaryana</name>
    <dbReference type="NCBI Taxonomy" id="47281"/>
    <lineage>
        <taxon>Eukaryota</taxon>
        <taxon>Viridiplantae</taxon>
        <taxon>Chlorophyta</taxon>
        <taxon>core chlorophytes</taxon>
        <taxon>Chlorophyceae</taxon>
        <taxon>CS clade</taxon>
        <taxon>Chlamydomonadales</taxon>
        <taxon>Chlamydomonadales incertae sedis</taxon>
        <taxon>Edaphochlamys</taxon>
    </lineage>
</organism>
<dbReference type="Proteomes" id="UP000612055">
    <property type="component" value="Unassembled WGS sequence"/>
</dbReference>
<protein>
    <submittedName>
        <fullName evidence="2">Uncharacterized protein</fullName>
    </submittedName>
</protein>
<evidence type="ECO:0000313" key="2">
    <source>
        <dbReference type="EMBL" id="KAG2491311.1"/>
    </source>
</evidence>
<feature type="compositionally biased region" description="Gly residues" evidence="1">
    <location>
        <begin position="40"/>
        <end position="49"/>
    </location>
</feature>
<reference evidence="2" key="1">
    <citation type="journal article" date="2020" name="bioRxiv">
        <title>Comparative genomics of Chlamydomonas.</title>
        <authorList>
            <person name="Craig R.J."/>
            <person name="Hasan A.R."/>
            <person name="Ness R.W."/>
            <person name="Keightley P.D."/>
        </authorList>
    </citation>
    <scope>NUCLEOTIDE SEQUENCE</scope>
    <source>
        <strain evidence="2">CCAP 11/70</strain>
    </source>
</reference>
<dbReference type="AlphaFoldDB" id="A0A835XW63"/>
<gene>
    <name evidence="2" type="ORF">HYH03_010317</name>
</gene>
<comment type="caution">
    <text evidence="2">The sequence shown here is derived from an EMBL/GenBank/DDBJ whole genome shotgun (WGS) entry which is preliminary data.</text>
</comment>
<evidence type="ECO:0000256" key="1">
    <source>
        <dbReference type="SAM" id="MobiDB-lite"/>
    </source>
</evidence>
<name>A0A835XW63_9CHLO</name>
<accession>A0A835XW63</accession>
<feature type="region of interest" description="Disordered" evidence="1">
    <location>
        <begin position="1"/>
        <end position="73"/>
    </location>
</feature>
<proteinExistence type="predicted"/>